<keyword evidence="1" id="KW-1133">Transmembrane helix</keyword>
<dbReference type="PANTHER" id="PTHR12695">
    <property type="entry name" value="GENERAL TRANSCRIPTION FACTOR IIH SUBUNIT 2"/>
    <property type="match status" value="1"/>
</dbReference>
<evidence type="ECO:0000259" key="2">
    <source>
        <dbReference type="Pfam" id="PF04056"/>
    </source>
</evidence>
<evidence type="ECO:0000313" key="4">
    <source>
        <dbReference type="Proteomes" id="UP000243348"/>
    </source>
</evidence>
<accession>J7GB44</accession>
<dbReference type="InterPro" id="IPR007198">
    <property type="entry name" value="Ssl1-like"/>
</dbReference>
<dbReference type="GO" id="GO:0006289">
    <property type="term" value="P:nucleotide-excision repair"/>
    <property type="evidence" value="ECO:0007669"/>
    <property type="project" value="TreeGrafter"/>
</dbReference>
<dbReference type="GO" id="GO:0006357">
    <property type="term" value="P:regulation of transcription by RNA polymerase II"/>
    <property type="evidence" value="ECO:0007669"/>
    <property type="project" value="TreeGrafter"/>
</dbReference>
<evidence type="ECO:0000256" key="1">
    <source>
        <dbReference type="SAM" id="Phobius"/>
    </source>
</evidence>
<dbReference type="AlphaFoldDB" id="J7GB44"/>
<keyword evidence="3" id="KW-0542">Nucleomorph</keyword>
<dbReference type="Gene3D" id="3.40.50.410">
    <property type="entry name" value="von Willebrand factor, type A domain"/>
    <property type="match status" value="1"/>
</dbReference>
<dbReference type="PANTHER" id="PTHR12695:SF2">
    <property type="entry name" value="GENERAL TRANSCRIPTION FACTOR IIH SUBUNIT 2-RELATED"/>
    <property type="match status" value="1"/>
</dbReference>
<keyword evidence="1" id="KW-0472">Membrane</keyword>
<gene>
    <name evidence="3" type="ORF">CMESO_485</name>
</gene>
<keyword evidence="1" id="KW-0812">Transmembrane</keyword>
<feature type="domain" description="Ssl1-like" evidence="2">
    <location>
        <begin position="28"/>
        <end position="170"/>
    </location>
</feature>
<protein>
    <recommendedName>
        <fullName evidence="2">Ssl1-like domain-containing protein</fullName>
    </recommendedName>
</protein>
<organism evidence="3 4">
    <name type="scientific">Chroomonas mesostigmatica CCMP1168</name>
    <dbReference type="NCBI Taxonomy" id="1195612"/>
    <lineage>
        <taxon>Eukaryota</taxon>
        <taxon>Cryptophyceae</taxon>
        <taxon>Pyrenomonadales</taxon>
        <taxon>Chroomonadaceae</taxon>
        <taxon>Chroomonas</taxon>
    </lineage>
</organism>
<name>J7GB44_9CRYP</name>
<evidence type="ECO:0000313" key="3">
    <source>
        <dbReference type="EMBL" id="AFP65630.1"/>
    </source>
</evidence>
<geneLocation type="nucleomorph" evidence="3"/>
<feature type="transmembrane region" description="Helical" evidence="1">
    <location>
        <begin position="232"/>
        <end position="251"/>
    </location>
</feature>
<dbReference type="Proteomes" id="UP000243348">
    <property type="component" value="Nucleomorph 3"/>
</dbReference>
<dbReference type="EMBL" id="CP003682">
    <property type="protein sequence ID" value="AFP65630.1"/>
    <property type="molecule type" value="Genomic_DNA"/>
</dbReference>
<dbReference type="Pfam" id="PF04056">
    <property type="entry name" value="Ssl1"/>
    <property type="match status" value="1"/>
</dbReference>
<dbReference type="InterPro" id="IPR036465">
    <property type="entry name" value="vWFA_dom_sf"/>
</dbReference>
<dbReference type="GO" id="GO:0005675">
    <property type="term" value="C:transcription factor TFIIH holo complex"/>
    <property type="evidence" value="ECO:0007669"/>
    <property type="project" value="TreeGrafter"/>
</dbReference>
<reference evidence="3 4" key="1">
    <citation type="journal article" date="2012" name="Genome Biol. Evol.">
        <title>Nucleomorph genome sequence of the cryptophyte alga Chroomonas mesostigmatica CCMP1168 reveals lineage-specific gene loss and genome complexity.</title>
        <authorList>
            <person name="Moore C.E."/>
            <person name="Curtis B."/>
            <person name="Mills T."/>
            <person name="Tanifuji G."/>
            <person name="Archibald J.M."/>
        </authorList>
    </citation>
    <scope>NUCLEOTIDE SEQUENCE [LARGE SCALE GENOMIC DNA]</scope>
    <source>
        <strain evidence="3 4">CCMP1168</strain>
    </source>
</reference>
<proteinExistence type="predicted"/>
<sequence>MVSQKIIIVNLSFDELYDNIAFDLNQNIFKLVSKLIHYFLYSNPSYQLAIILVKNNSIEQISHLSGNKKHHNQGLYRIKKKQDLGENSLKTAFFLAKKLLSFNKKKSEQEIIIFMGGSYVSSVFHSFGSFFVKNKIKFSVIMFYEKTFLFETLVKITGGFYIVLKKDSNFDLISCMRLNMFRKTQIPKKVYFAIGNFRSKFFFKFSSLNNFKILYGNLKTYCARCNFRNKKIINNVCSNCLILNSLSLIVLKNKKKKKFSFHFLNFLEKKFSLFSILSIKKKTFLYKITQKSFLGNIKKNIFASFFPHYPYFSDKKNIFHKTNENFKNEIFTFK</sequence>